<proteinExistence type="predicted"/>
<evidence type="ECO:0000313" key="2">
    <source>
        <dbReference type="Proteomes" id="UP000694421"/>
    </source>
</evidence>
<dbReference type="Proteomes" id="UP000694421">
    <property type="component" value="Unplaced"/>
</dbReference>
<dbReference type="GO" id="GO:0045046">
    <property type="term" value="P:protein import into peroxisome membrane"/>
    <property type="evidence" value="ECO:0007669"/>
    <property type="project" value="InterPro"/>
</dbReference>
<dbReference type="Ensembl" id="ENSSMRT00000003247.1">
    <property type="protein sequence ID" value="ENSSMRP00000002706.1"/>
    <property type="gene ID" value="ENSSMRG00000002317.1"/>
</dbReference>
<evidence type="ECO:0000313" key="1">
    <source>
        <dbReference type="Ensembl" id="ENSSMRP00000002706.1"/>
    </source>
</evidence>
<dbReference type="GO" id="GO:0022615">
    <property type="term" value="P:protein to membrane docking"/>
    <property type="evidence" value="ECO:0007669"/>
    <property type="project" value="Ensembl"/>
</dbReference>
<dbReference type="PANTHER" id="PTHR16262:SF2">
    <property type="entry name" value="PEROXISOME ASSEMBLY PROTEIN 26"/>
    <property type="match status" value="1"/>
</dbReference>
<accession>A0A8D0AYW3</accession>
<dbReference type="GO" id="GO:0043495">
    <property type="term" value="F:protein-membrane adaptor activity"/>
    <property type="evidence" value="ECO:0007669"/>
    <property type="project" value="Ensembl"/>
</dbReference>
<dbReference type="GeneTree" id="ENSGT00510000049725"/>
<sequence>MMKNDLSLGFAGVGGTANLLRSSEPASLAPELSQAAFLLEEAADLLVMQRDFAAALGSCERGCESLLGDPEREAPDSSEELKCSLCIVGIQALAEMDRWREVLPWVLQYYRNPECWPPKILELCILLHSKVEEPHAMLEVGSDWLASPGNQHLPSYGLLVQLHLLHILLPLGHFAKAEELVQSCTALSKEQQVEAQKTIKEKRHWWLHQEEEDECPVPEDQTEMAWKQQLGLVSQKALTVLVQLRRVLASLAGQLHSIPYKKTLLAAFMLCLIVVRLDPASPTSLPFLYRLIQLFNEAKVAILSPPYKAPVID</sequence>
<dbReference type="GO" id="GO:0051117">
    <property type="term" value="F:ATPase binding"/>
    <property type="evidence" value="ECO:0007669"/>
    <property type="project" value="Ensembl"/>
</dbReference>
<protein>
    <submittedName>
        <fullName evidence="1">Peroxisomal biosis factor 26</fullName>
    </submittedName>
</protein>
<name>A0A8D0AYW3_SALMN</name>
<dbReference type="GO" id="GO:0044877">
    <property type="term" value="F:protein-containing complex binding"/>
    <property type="evidence" value="ECO:0007669"/>
    <property type="project" value="Ensembl"/>
</dbReference>
<dbReference type="GO" id="GO:0016562">
    <property type="term" value="P:protein import into peroxisome matrix, receptor recycling"/>
    <property type="evidence" value="ECO:0007669"/>
    <property type="project" value="Ensembl"/>
</dbReference>
<keyword evidence="2" id="KW-1185">Reference proteome</keyword>
<dbReference type="GO" id="GO:0043335">
    <property type="term" value="P:protein unfolding"/>
    <property type="evidence" value="ECO:0007669"/>
    <property type="project" value="Ensembl"/>
</dbReference>
<organism evidence="1 2">
    <name type="scientific">Salvator merianae</name>
    <name type="common">Argentine black and white tegu</name>
    <name type="synonym">Tupinambis merianae</name>
    <dbReference type="NCBI Taxonomy" id="96440"/>
    <lineage>
        <taxon>Eukaryota</taxon>
        <taxon>Metazoa</taxon>
        <taxon>Chordata</taxon>
        <taxon>Craniata</taxon>
        <taxon>Vertebrata</taxon>
        <taxon>Euteleostomi</taxon>
        <taxon>Lepidosauria</taxon>
        <taxon>Squamata</taxon>
        <taxon>Bifurcata</taxon>
        <taxon>Unidentata</taxon>
        <taxon>Episquamata</taxon>
        <taxon>Laterata</taxon>
        <taxon>Teiioidea</taxon>
        <taxon>Teiidae</taxon>
        <taxon>Salvator</taxon>
    </lineage>
</organism>
<dbReference type="Pfam" id="PF07163">
    <property type="entry name" value="Pex26"/>
    <property type="match status" value="1"/>
</dbReference>
<dbReference type="OMA" id="QTCERAW"/>
<dbReference type="GO" id="GO:0005778">
    <property type="term" value="C:peroxisomal membrane"/>
    <property type="evidence" value="ECO:0007669"/>
    <property type="project" value="Ensembl"/>
</dbReference>
<reference evidence="1" key="1">
    <citation type="submission" date="2025-05" db="UniProtKB">
        <authorList>
            <consortium name="Ensembl"/>
        </authorList>
    </citation>
    <scope>IDENTIFICATION</scope>
</reference>
<dbReference type="AlphaFoldDB" id="A0A8D0AYW3"/>
<dbReference type="Ensembl" id="ENSSMRT00000003239.1">
    <property type="protein sequence ID" value="ENSSMRP00000002701.1"/>
    <property type="gene ID" value="ENSSMRG00000002317.1"/>
</dbReference>
<dbReference type="PANTHER" id="PTHR16262">
    <property type="entry name" value="PEROXISOME ASSEMBLY PROTEIN 26"/>
    <property type="match status" value="1"/>
</dbReference>
<dbReference type="InterPro" id="IPR010797">
    <property type="entry name" value="Pex26"/>
</dbReference>